<sequence>MESLINKLSEALRQVHLSLRSVREPWLVGGSCGLLLQGVPLHAAPRDLDLYTDKPGAAVIHRVLLPYSVDQQIEDQSGIYKSILSHYDINGINVELVGGFEVTALDSLYKVEAAYLADTHLLEMNTIQEADLDDEVSTSPLKVMPLEHELLFNLLRNRPDRYEAIATVIRSRNVGLTLTMRQLIERNSLSEAVVAQLMQLLHVNKELD</sequence>
<dbReference type="Proteomes" id="UP001300012">
    <property type="component" value="Unassembled WGS sequence"/>
</dbReference>
<dbReference type="SUPFAM" id="SSF81301">
    <property type="entry name" value="Nucleotidyltransferase"/>
    <property type="match status" value="1"/>
</dbReference>
<dbReference type="Gene3D" id="3.30.460.40">
    <property type="match status" value="1"/>
</dbReference>
<organism evidence="1 2">
    <name type="scientific">Paenibacillus radicis</name>
    <name type="common">ex Xue et al. 2023</name>
    <dbReference type="NCBI Taxonomy" id="2972489"/>
    <lineage>
        <taxon>Bacteria</taxon>
        <taxon>Bacillati</taxon>
        <taxon>Bacillota</taxon>
        <taxon>Bacilli</taxon>
        <taxon>Bacillales</taxon>
        <taxon>Paenibacillaceae</taxon>
        <taxon>Paenibacillus</taxon>
    </lineage>
</organism>
<dbReference type="EMBL" id="JANQBD010000020">
    <property type="protein sequence ID" value="MCR8634452.1"/>
    <property type="molecule type" value="Genomic_DNA"/>
</dbReference>
<proteinExistence type="predicted"/>
<dbReference type="RefSeq" id="WP_258216017.1">
    <property type="nucleotide sequence ID" value="NZ_JANQBD010000020.1"/>
</dbReference>
<dbReference type="InterPro" id="IPR043519">
    <property type="entry name" value="NT_sf"/>
</dbReference>
<reference evidence="1 2" key="1">
    <citation type="submission" date="2022-08" db="EMBL/GenBank/DDBJ databases">
        <title>Paenibacillus endoradicis sp. nov., Paenibacillus radicibacter sp. nov and Paenibacillus pararadicis sp. nov., three cold-adapted plant growth-promoting bacteria isolated from root of Larix gmelinii in Great Khingan.</title>
        <authorList>
            <person name="Xue H."/>
        </authorList>
    </citation>
    <scope>NUCLEOTIDE SEQUENCE [LARGE SCALE GENOMIC DNA]</scope>
    <source>
        <strain evidence="1 2">N5-1-1-5</strain>
    </source>
</reference>
<name>A0ABT1YN50_9BACL</name>
<comment type="caution">
    <text evidence="1">The sequence shown here is derived from an EMBL/GenBank/DDBJ whole genome shotgun (WGS) entry which is preliminary data.</text>
</comment>
<keyword evidence="2" id="KW-1185">Reference proteome</keyword>
<evidence type="ECO:0008006" key="3">
    <source>
        <dbReference type="Google" id="ProtNLM"/>
    </source>
</evidence>
<gene>
    <name evidence="1" type="ORF">NV381_24975</name>
</gene>
<evidence type="ECO:0000313" key="1">
    <source>
        <dbReference type="EMBL" id="MCR8634452.1"/>
    </source>
</evidence>
<protein>
    <recommendedName>
        <fullName evidence="3">Nucleotidyl transferase AbiEii/AbiGii toxin family protein</fullName>
    </recommendedName>
</protein>
<evidence type="ECO:0000313" key="2">
    <source>
        <dbReference type="Proteomes" id="UP001300012"/>
    </source>
</evidence>
<accession>A0ABT1YN50</accession>